<comment type="similarity">
    <text evidence="4">Belongs to the TRAFAC class dynamin-like GTPase superfamily. GB1/RHD3 GTPase family.</text>
</comment>
<proteinExistence type="inferred from homology"/>
<keyword evidence="5" id="KW-0175">Coiled coil</keyword>
<dbReference type="GO" id="GO:0005525">
    <property type="term" value="F:GTP binding"/>
    <property type="evidence" value="ECO:0007669"/>
    <property type="project" value="UniProtKB-KW"/>
</dbReference>
<keyword evidence="1" id="KW-0547">Nucleotide-binding</keyword>
<dbReference type="InterPro" id="IPR015894">
    <property type="entry name" value="Guanylate-bd_N"/>
</dbReference>
<accession>A0AAD4Z468</accession>
<dbReference type="Pfam" id="PF02263">
    <property type="entry name" value="GBP"/>
    <property type="match status" value="1"/>
</dbReference>
<dbReference type="Proteomes" id="UP001054821">
    <property type="component" value="Chromosome 4"/>
</dbReference>
<evidence type="ECO:0000256" key="3">
    <source>
        <dbReference type="ARBA" id="ARBA00023134"/>
    </source>
</evidence>
<evidence type="ECO:0000259" key="6">
    <source>
        <dbReference type="PROSITE" id="PS51715"/>
    </source>
</evidence>
<dbReference type="InterPro" id="IPR036543">
    <property type="entry name" value="Guanylate-bd_C_sf"/>
</dbReference>
<organism evidence="7 8">
    <name type="scientific">Prunus dulcis</name>
    <name type="common">Almond</name>
    <name type="synonym">Amygdalus dulcis</name>
    <dbReference type="NCBI Taxonomy" id="3755"/>
    <lineage>
        <taxon>Eukaryota</taxon>
        <taxon>Viridiplantae</taxon>
        <taxon>Streptophyta</taxon>
        <taxon>Embryophyta</taxon>
        <taxon>Tracheophyta</taxon>
        <taxon>Spermatophyta</taxon>
        <taxon>Magnoliopsida</taxon>
        <taxon>eudicotyledons</taxon>
        <taxon>Gunneridae</taxon>
        <taxon>Pentapetalae</taxon>
        <taxon>rosids</taxon>
        <taxon>fabids</taxon>
        <taxon>Rosales</taxon>
        <taxon>Rosaceae</taxon>
        <taxon>Amygdaloideae</taxon>
        <taxon>Amygdaleae</taxon>
        <taxon>Prunus</taxon>
    </lineage>
</organism>
<name>A0AAD4Z468_PRUDU</name>
<dbReference type="SUPFAM" id="SSF48340">
    <property type="entry name" value="Interferon-induced guanylate-binding protein 1 (GBP1), C-terminal domain"/>
    <property type="match status" value="1"/>
</dbReference>
<evidence type="ECO:0000256" key="5">
    <source>
        <dbReference type="SAM" id="Coils"/>
    </source>
</evidence>
<keyword evidence="8" id="KW-1185">Reference proteome</keyword>
<keyword evidence="3" id="KW-0342">GTP-binding</keyword>
<dbReference type="PANTHER" id="PTHR10751">
    <property type="entry name" value="GUANYLATE BINDING PROTEIN"/>
    <property type="match status" value="1"/>
</dbReference>
<gene>
    <name evidence="7" type="ORF">L3X38_021394</name>
</gene>
<protein>
    <recommendedName>
        <fullName evidence="6">GB1/RHD3-type G domain-containing protein</fullName>
    </recommendedName>
</protein>
<dbReference type="Gene3D" id="3.40.50.300">
    <property type="entry name" value="P-loop containing nucleotide triphosphate hydrolases"/>
    <property type="match status" value="1"/>
</dbReference>
<dbReference type="EMBL" id="JAJFAZ020000004">
    <property type="protein sequence ID" value="KAI5331268.1"/>
    <property type="molecule type" value="Genomic_DNA"/>
</dbReference>
<sequence>MMTEKRDVVAKNEIQASIRALFPDKECFTLVRPLNNEHDLQRLDEIQLDKLRPDFRSGLDTLTRFVFERTRPKQVGATMMMGPVLVGITHSYLDALNKGAVPTISSSWQPSSATPPRPQHMLPVLNEATERKLRIDCHASDANIDNVLKVLDGLLFCYGAASHGPILNIAKRLIGQAGSEKSTLKLRCRSIEDKLGLLNQQLESSEKSEYLKRCEDAINDKKKLIDESIGHINNLESNSSSLVLVKLASAREEAESAQGEAQEWKRKYEIAFRAAKAALEKAEIVQERRIRKQKRVKML</sequence>
<dbReference type="GO" id="GO:0003924">
    <property type="term" value="F:GTPase activity"/>
    <property type="evidence" value="ECO:0007669"/>
    <property type="project" value="InterPro"/>
</dbReference>
<evidence type="ECO:0000313" key="7">
    <source>
        <dbReference type="EMBL" id="KAI5331268.1"/>
    </source>
</evidence>
<evidence type="ECO:0000256" key="4">
    <source>
        <dbReference type="PROSITE-ProRule" id="PRU01052"/>
    </source>
</evidence>
<reference evidence="7 8" key="1">
    <citation type="journal article" date="2022" name="G3 (Bethesda)">
        <title>Whole-genome sequence and methylome profiling of the almond [Prunus dulcis (Mill.) D.A. Webb] cultivar 'Nonpareil'.</title>
        <authorList>
            <person name="D'Amico-Willman K.M."/>
            <person name="Ouma W.Z."/>
            <person name="Meulia T."/>
            <person name="Sideli G.M."/>
            <person name="Gradziel T.M."/>
            <person name="Fresnedo-Ramirez J."/>
        </authorList>
    </citation>
    <scope>NUCLEOTIDE SEQUENCE [LARGE SCALE GENOMIC DNA]</scope>
    <source>
        <strain evidence="7">Clone GOH B32 T37-40</strain>
    </source>
</reference>
<evidence type="ECO:0000256" key="2">
    <source>
        <dbReference type="ARBA" id="ARBA00022801"/>
    </source>
</evidence>
<evidence type="ECO:0000313" key="8">
    <source>
        <dbReference type="Proteomes" id="UP001054821"/>
    </source>
</evidence>
<dbReference type="AlphaFoldDB" id="A0AAD4Z468"/>
<dbReference type="InterPro" id="IPR030386">
    <property type="entry name" value="G_GB1_RHD3_dom"/>
</dbReference>
<feature type="coiled-coil region" evidence="5">
    <location>
        <begin position="207"/>
        <end position="267"/>
    </location>
</feature>
<keyword evidence="2" id="KW-0378">Hydrolase</keyword>
<dbReference type="PROSITE" id="PS51715">
    <property type="entry name" value="G_GB1_RHD3"/>
    <property type="match status" value="1"/>
</dbReference>
<feature type="domain" description="GB1/RHD3-type G" evidence="6">
    <location>
        <begin position="1"/>
        <end position="74"/>
    </location>
</feature>
<evidence type="ECO:0000256" key="1">
    <source>
        <dbReference type="ARBA" id="ARBA00022741"/>
    </source>
</evidence>
<comment type="caution">
    <text evidence="7">The sequence shown here is derived from an EMBL/GenBank/DDBJ whole genome shotgun (WGS) entry which is preliminary data.</text>
</comment>
<dbReference type="InterPro" id="IPR027417">
    <property type="entry name" value="P-loop_NTPase"/>
</dbReference>